<feature type="transmembrane region" description="Helical" evidence="1">
    <location>
        <begin position="25"/>
        <end position="47"/>
    </location>
</feature>
<proteinExistence type="predicted"/>
<gene>
    <name evidence="2" type="ORF">A2261_03405</name>
</gene>
<protein>
    <submittedName>
        <fullName evidence="2">Uncharacterized protein</fullName>
    </submittedName>
</protein>
<evidence type="ECO:0000313" key="2">
    <source>
        <dbReference type="EMBL" id="OGH83683.1"/>
    </source>
</evidence>
<evidence type="ECO:0000313" key="3">
    <source>
        <dbReference type="Proteomes" id="UP000177803"/>
    </source>
</evidence>
<reference evidence="2 3" key="1">
    <citation type="journal article" date="2016" name="Nat. Commun.">
        <title>Thousands of microbial genomes shed light on interconnected biogeochemical processes in an aquifer system.</title>
        <authorList>
            <person name="Anantharaman K."/>
            <person name="Brown C.T."/>
            <person name="Hug L.A."/>
            <person name="Sharon I."/>
            <person name="Castelle C.J."/>
            <person name="Probst A.J."/>
            <person name="Thomas B.C."/>
            <person name="Singh A."/>
            <person name="Wilkins M.J."/>
            <person name="Karaoz U."/>
            <person name="Brodie E.L."/>
            <person name="Williams K.H."/>
            <person name="Hubbard S.S."/>
            <person name="Banfield J.F."/>
        </authorList>
    </citation>
    <scope>NUCLEOTIDE SEQUENCE [LARGE SCALE GENOMIC DNA]</scope>
</reference>
<name>A0A1F6NIS0_9BACT</name>
<keyword evidence="1" id="KW-0812">Transmembrane</keyword>
<dbReference type="Proteomes" id="UP000177803">
    <property type="component" value="Unassembled WGS sequence"/>
</dbReference>
<keyword evidence="1" id="KW-0472">Membrane</keyword>
<dbReference type="AlphaFoldDB" id="A0A1F6NIS0"/>
<dbReference type="EMBL" id="MFQR01000072">
    <property type="protein sequence ID" value="OGH83683.1"/>
    <property type="molecule type" value="Genomic_DNA"/>
</dbReference>
<comment type="caution">
    <text evidence="2">The sequence shown here is derived from an EMBL/GenBank/DDBJ whole genome shotgun (WGS) entry which is preliminary data.</text>
</comment>
<evidence type="ECO:0000256" key="1">
    <source>
        <dbReference type="SAM" id="Phobius"/>
    </source>
</evidence>
<organism evidence="2 3">
    <name type="scientific">Candidatus Magasanikbacteria bacterium RIFOXYA2_FULL_44_8</name>
    <dbReference type="NCBI Taxonomy" id="1798696"/>
    <lineage>
        <taxon>Bacteria</taxon>
        <taxon>Candidatus Magasanikiibacteriota</taxon>
    </lineage>
</organism>
<accession>A0A1F6NIS0</accession>
<keyword evidence="1" id="KW-1133">Transmembrane helix</keyword>
<sequence length="232" mass="25816">MPKNLDSIEIVEPPIQELSKQRHGFLKTCLTSCLIIVILVTIGIFALKYSLGPGPKNLKKLPDNFPADVPIYDKENIETITFISGRYKNRGVEIAAFLPKIILSPLIARITPAGNPSANSDSQSGSFTNIWRVITTPVSDGHDSIQIEWRDMDTSPEFLISYYKKELEKKNFSIDTESEGKTFRQITFSRADGISGSAYASWDADDKTRTQYVLLTVNTYFGIAPTATSTVQ</sequence>